<dbReference type="OrthoDB" id="2951834at2759"/>
<dbReference type="Proteomes" id="UP000664521">
    <property type="component" value="Unassembled WGS sequence"/>
</dbReference>
<gene>
    <name evidence="1" type="ORF">HETSPECPRED_007230</name>
</gene>
<dbReference type="PANTHER" id="PTHR42085:SF2">
    <property type="entry name" value="F-BOX DOMAIN-CONTAINING PROTEIN"/>
    <property type="match status" value="1"/>
</dbReference>
<sequence length="244" mass="27735">MASPCFYLLGLPYDIRCQIYETFYPVAKHIKITSGPVSEETAHKDSTICRLSPEAINLMRVCRQINDEITVILYGTNTFFMVPGEPLPVHPSQNSLRWLHDLRSSTKQMVKKLDIHVGLRMNRSSITEFVSGVSNFPTLEIRVVPELRLSEKEMREICDGVMEMRGSAQTTWNSMGCILTAVKFYFLNIIGTTGEILRKSGGGSRWTVGGEVLRRGEGADRWTVSGDEWTQNKMRRPRNPRYQG</sequence>
<dbReference type="EMBL" id="CAJPDS010000005">
    <property type="protein sequence ID" value="CAF9907687.1"/>
    <property type="molecule type" value="Genomic_DNA"/>
</dbReference>
<dbReference type="AlphaFoldDB" id="A0A8H3HYH0"/>
<evidence type="ECO:0000313" key="1">
    <source>
        <dbReference type="EMBL" id="CAF9907687.1"/>
    </source>
</evidence>
<protein>
    <submittedName>
        <fullName evidence="1">Uncharacterized protein</fullName>
    </submittedName>
</protein>
<proteinExistence type="predicted"/>
<comment type="caution">
    <text evidence="1">The sequence shown here is derived from an EMBL/GenBank/DDBJ whole genome shotgun (WGS) entry which is preliminary data.</text>
</comment>
<keyword evidence="2" id="KW-1185">Reference proteome</keyword>
<dbReference type="InterPro" id="IPR038883">
    <property type="entry name" value="AN11006-like"/>
</dbReference>
<dbReference type="PANTHER" id="PTHR42085">
    <property type="entry name" value="F-BOX DOMAIN-CONTAINING PROTEIN"/>
    <property type="match status" value="1"/>
</dbReference>
<reference evidence="1" key="1">
    <citation type="submission" date="2021-03" db="EMBL/GenBank/DDBJ databases">
        <authorList>
            <person name="Tagirdzhanova G."/>
        </authorList>
    </citation>
    <scope>NUCLEOTIDE SEQUENCE</scope>
</reference>
<organism evidence="1 2">
    <name type="scientific">Heterodermia speciosa</name>
    <dbReference type="NCBI Taxonomy" id="116794"/>
    <lineage>
        <taxon>Eukaryota</taxon>
        <taxon>Fungi</taxon>
        <taxon>Dikarya</taxon>
        <taxon>Ascomycota</taxon>
        <taxon>Pezizomycotina</taxon>
        <taxon>Lecanoromycetes</taxon>
        <taxon>OSLEUM clade</taxon>
        <taxon>Lecanoromycetidae</taxon>
        <taxon>Caliciales</taxon>
        <taxon>Physciaceae</taxon>
        <taxon>Heterodermia</taxon>
    </lineage>
</organism>
<name>A0A8H3HYH0_9LECA</name>
<accession>A0A8H3HYH0</accession>
<evidence type="ECO:0000313" key="2">
    <source>
        <dbReference type="Proteomes" id="UP000664521"/>
    </source>
</evidence>